<comment type="caution">
    <text evidence="3">The sequence shown here is derived from an EMBL/GenBank/DDBJ whole genome shotgun (WGS) entry which is preliminary data.</text>
</comment>
<keyword evidence="4" id="KW-1185">Reference proteome</keyword>
<accession>A0ABP8UBR8</accession>
<feature type="transmembrane region" description="Helical" evidence="2">
    <location>
        <begin position="68"/>
        <end position="87"/>
    </location>
</feature>
<evidence type="ECO:0000256" key="1">
    <source>
        <dbReference type="SAM" id="MobiDB-lite"/>
    </source>
</evidence>
<feature type="transmembrane region" description="Helical" evidence="2">
    <location>
        <begin position="45"/>
        <end position="62"/>
    </location>
</feature>
<keyword evidence="2" id="KW-1133">Transmembrane helix</keyword>
<dbReference type="EMBL" id="BAABHK010000004">
    <property type="protein sequence ID" value="GAA4626740.1"/>
    <property type="molecule type" value="Genomic_DNA"/>
</dbReference>
<evidence type="ECO:0000313" key="4">
    <source>
        <dbReference type="Proteomes" id="UP001501442"/>
    </source>
</evidence>
<evidence type="ECO:0000313" key="3">
    <source>
        <dbReference type="EMBL" id="GAA4626740.1"/>
    </source>
</evidence>
<feature type="compositionally biased region" description="Pro residues" evidence="1">
    <location>
        <begin position="128"/>
        <end position="137"/>
    </location>
</feature>
<proteinExistence type="predicted"/>
<sequence>MPDELDDLKRLEAWAEDLLKSIRIKIEKRENTDADEEAQRRRRRFHVIAVIPLAATATTAAIRRNPGLAAAITTTATAAAATAVILLPHFDSNDTPGGNAPRVITPAPTRPSPAPRRTKKPGTAPTVPGVPSPPAPSTFPAETTRIVPLVGSITSSPPPVSLPISPQPSTLPRPAITITGAPPATRPNCLVDVRKPVALRVCPRRS</sequence>
<feature type="region of interest" description="Disordered" evidence="1">
    <location>
        <begin position="156"/>
        <end position="187"/>
    </location>
</feature>
<organism evidence="3 4">
    <name type="scientific">Actinoallomurus vinaceus</name>
    <dbReference type="NCBI Taxonomy" id="1080074"/>
    <lineage>
        <taxon>Bacteria</taxon>
        <taxon>Bacillati</taxon>
        <taxon>Actinomycetota</taxon>
        <taxon>Actinomycetes</taxon>
        <taxon>Streptosporangiales</taxon>
        <taxon>Thermomonosporaceae</taxon>
        <taxon>Actinoallomurus</taxon>
    </lineage>
</organism>
<protein>
    <submittedName>
        <fullName evidence="3">Uncharacterized protein</fullName>
    </submittedName>
</protein>
<keyword evidence="2" id="KW-0472">Membrane</keyword>
<feature type="compositionally biased region" description="Pro residues" evidence="1">
    <location>
        <begin position="156"/>
        <end position="171"/>
    </location>
</feature>
<feature type="region of interest" description="Disordered" evidence="1">
    <location>
        <begin position="92"/>
        <end position="140"/>
    </location>
</feature>
<name>A0ABP8UBR8_9ACTN</name>
<reference evidence="4" key="1">
    <citation type="journal article" date="2019" name="Int. J. Syst. Evol. Microbiol.">
        <title>The Global Catalogue of Microorganisms (GCM) 10K type strain sequencing project: providing services to taxonomists for standard genome sequencing and annotation.</title>
        <authorList>
            <consortium name="The Broad Institute Genomics Platform"/>
            <consortium name="The Broad Institute Genome Sequencing Center for Infectious Disease"/>
            <person name="Wu L."/>
            <person name="Ma J."/>
        </authorList>
    </citation>
    <scope>NUCLEOTIDE SEQUENCE [LARGE SCALE GENOMIC DNA]</scope>
    <source>
        <strain evidence="4">JCM 17939</strain>
    </source>
</reference>
<evidence type="ECO:0000256" key="2">
    <source>
        <dbReference type="SAM" id="Phobius"/>
    </source>
</evidence>
<gene>
    <name evidence="3" type="ORF">GCM10023196_036200</name>
</gene>
<keyword evidence="2" id="KW-0812">Transmembrane</keyword>
<dbReference type="Proteomes" id="UP001501442">
    <property type="component" value="Unassembled WGS sequence"/>
</dbReference>